<dbReference type="EMBL" id="HBKR01018764">
    <property type="protein sequence ID" value="CAE2307555.1"/>
    <property type="molecule type" value="Transcribed_RNA"/>
</dbReference>
<name>A0A7S4NU96_9EUKA</name>
<evidence type="ECO:0000313" key="2">
    <source>
        <dbReference type="EMBL" id="CAE2307555.1"/>
    </source>
</evidence>
<feature type="domain" description="Methyltransferase" evidence="1">
    <location>
        <begin position="111"/>
        <end position="207"/>
    </location>
</feature>
<dbReference type="InterPro" id="IPR041698">
    <property type="entry name" value="Methyltransf_25"/>
</dbReference>
<reference evidence="2" key="1">
    <citation type="submission" date="2021-01" db="EMBL/GenBank/DDBJ databases">
        <authorList>
            <person name="Corre E."/>
            <person name="Pelletier E."/>
            <person name="Niang G."/>
            <person name="Scheremetjew M."/>
            <person name="Finn R."/>
            <person name="Kale V."/>
            <person name="Holt S."/>
            <person name="Cochrane G."/>
            <person name="Meng A."/>
            <person name="Brown T."/>
            <person name="Cohen L."/>
        </authorList>
    </citation>
    <scope>NUCLEOTIDE SEQUENCE</scope>
    <source>
        <strain evidence="2">SoJaBio B1-5/56/2</strain>
    </source>
</reference>
<organism evidence="2">
    <name type="scientific">Paramoeba aestuarina</name>
    <dbReference type="NCBI Taxonomy" id="180227"/>
    <lineage>
        <taxon>Eukaryota</taxon>
        <taxon>Amoebozoa</taxon>
        <taxon>Discosea</taxon>
        <taxon>Flabellinia</taxon>
        <taxon>Dactylopodida</taxon>
        <taxon>Paramoebidae</taxon>
        <taxon>Paramoeba</taxon>
    </lineage>
</organism>
<proteinExistence type="predicted"/>
<evidence type="ECO:0000259" key="1">
    <source>
        <dbReference type="Pfam" id="PF13649"/>
    </source>
</evidence>
<dbReference type="Pfam" id="PF13649">
    <property type="entry name" value="Methyltransf_25"/>
    <property type="match status" value="1"/>
</dbReference>
<dbReference type="InterPro" id="IPR029063">
    <property type="entry name" value="SAM-dependent_MTases_sf"/>
</dbReference>
<dbReference type="NCBIfam" id="NF038261">
    <property type="entry name" value="rhodoquin_RquA"/>
    <property type="match status" value="1"/>
</dbReference>
<accession>A0A7S4NU96</accession>
<gene>
    <name evidence="2" type="ORF">NAES01612_LOCUS12328</name>
</gene>
<protein>
    <recommendedName>
        <fullName evidence="1">Methyltransferase domain-containing protein</fullName>
    </recommendedName>
</protein>
<dbReference type="SUPFAM" id="SSF53335">
    <property type="entry name" value="S-adenosyl-L-methionine-dependent methyltransferases"/>
    <property type="match status" value="1"/>
</dbReference>
<sequence length="281" mass="32311">MLSFVSPNSLRLMGRVVPQVSSSSSLTNQPMGSVVVCRRHFRGSMGKDKPLSSSLLETPKYMREVYTFWYRTEKNVSFLDKESVVNTLLWGHADLLEGTVVSMIKPGDRIMQTGATYGELTTKSSKAVGPNGLFDCIDITPLQVDLHTRKLKNFPQARVRQANVIDPQLPNEDNYDLTYSFMLFHELPTEYKSKAANAILKSLKPDGKALFIDYHKPSFFPLWTYLTTIFTVFEPFGFEMYKKDFWEFGDKDISSQFDWKKRTIFFDMFQIVEATRKQGPK</sequence>
<dbReference type="AlphaFoldDB" id="A0A7S4NU96"/>
<dbReference type="Gene3D" id="3.40.50.150">
    <property type="entry name" value="Vaccinia Virus protein VP39"/>
    <property type="match status" value="1"/>
</dbReference>